<feature type="transmembrane region" description="Helical" evidence="7">
    <location>
        <begin position="27"/>
        <end position="55"/>
    </location>
</feature>
<feature type="transmembrane region" description="Helical" evidence="7">
    <location>
        <begin position="372"/>
        <end position="388"/>
    </location>
</feature>
<feature type="transmembrane region" description="Helical" evidence="7">
    <location>
        <begin position="123"/>
        <end position="144"/>
    </location>
</feature>
<dbReference type="GO" id="GO:0005886">
    <property type="term" value="C:plasma membrane"/>
    <property type="evidence" value="ECO:0007669"/>
    <property type="project" value="UniProtKB-ARBA"/>
</dbReference>
<dbReference type="RefSeq" id="WP_006845431.1">
    <property type="nucleotide sequence ID" value="NZ_CP026847.1"/>
</dbReference>
<organism evidence="8 9">
    <name type="scientific">Weissella koreensis</name>
    <dbReference type="NCBI Taxonomy" id="165096"/>
    <lineage>
        <taxon>Bacteria</taxon>
        <taxon>Bacillati</taxon>
        <taxon>Bacillota</taxon>
        <taxon>Bacilli</taxon>
        <taxon>Lactobacillales</taxon>
        <taxon>Lactobacillaceae</taxon>
        <taxon>Weissella</taxon>
    </lineage>
</organism>
<dbReference type="AlphaFoldDB" id="A0A7H1MK03"/>
<evidence type="ECO:0000313" key="8">
    <source>
        <dbReference type="EMBL" id="QNT63789.1"/>
    </source>
</evidence>
<protein>
    <submittedName>
        <fullName evidence="8">Uracil permease</fullName>
    </submittedName>
</protein>
<evidence type="ECO:0000256" key="6">
    <source>
        <dbReference type="ARBA" id="ARBA00023136"/>
    </source>
</evidence>
<feature type="transmembrane region" description="Helical" evidence="7">
    <location>
        <begin position="394"/>
        <end position="412"/>
    </location>
</feature>
<accession>A0A7H1MK03</accession>
<feature type="transmembrane region" description="Helical" evidence="7">
    <location>
        <begin position="92"/>
        <end position="111"/>
    </location>
</feature>
<comment type="subcellular location">
    <subcellularLocation>
        <location evidence="1">Membrane</location>
        <topology evidence="1">Multi-pass membrane protein</topology>
    </subcellularLocation>
</comment>
<dbReference type="NCBIfam" id="TIGR00801">
    <property type="entry name" value="ncs2"/>
    <property type="match status" value="1"/>
</dbReference>
<keyword evidence="4 7" id="KW-0812">Transmembrane</keyword>
<feature type="transmembrane region" description="Helical" evidence="7">
    <location>
        <begin position="183"/>
        <end position="208"/>
    </location>
</feature>
<evidence type="ECO:0000256" key="2">
    <source>
        <dbReference type="ARBA" id="ARBA00008821"/>
    </source>
</evidence>
<evidence type="ECO:0000256" key="1">
    <source>
        <dbReference type="ARBA" id="ARBA00004141"/>
    </source>
</evidence>
<evidence type="ECO:0000256" key="5">
    <source>
        <dbReference type="ARBA" id="ARBA00022989"/>
    </source>
</evidence>
<gene>
    <name evidence="8" type="ORF">FY536_00235</name>
</gene>
<keyword evidence="5 7" id="KW-1133">Transmembrane helix</keyword>
<dbReference type="Proteomes" id="UP000516446">
    <property type="component" value="Chromosome"/>
</dbReference>
<evidence type="ECO:0000256" key="7">
    <source>
        <dbReference type="SAM" id="Phobius"/>
    </source>
</evidence>
<dbReference type="PANTHER" id="PTHR42810">
    <property type="entry name" value="PURINE PERMEASE C1399.01C-RELATED"/>
    <property type="match status" value="1"/>
</dbReference>
<evidence type="ECO:0000256" key="4">
    <source>
        <dbReference type="ARBA" id="ARBA00022692"/>
    </source>
</evidence>
<name>A0A7H1MK03_9LACO</name>
<keyword evidence="3" id="KW-0813">Transport</keyword>
<dbReference type="PANTHER" id="PTHR42810:SF2">
    <property type="entry name" value="PURINE PERMEASE C1399.01C-RELATED"/>
    <property type="match status" value="1"/>
</dbReference>
<dbReference type="EMBL" id="CP043431">
    <property type="protein sequence ID" value="QNT63789.1"/>
    <property type="molecule type" value="Genomic_DNA"/>
</dbReference>
<feature type="transmembrane region" description="Helical" evidence="7">
    <location>
        <begin position="337"/>
        <end position="360"/>
    </location>
</feature>
<keyword evidence="6 7" id="KW-0472">Membrane</keyword>
<dbReference type="PROSITE" id="PS01116">
    <property type="entry name" value="XANTH_URACIL_PERMASE"/>
    <property type="match status" value="1"/>
</dbReference>
<dbReference type="InterPro" id="IPR006042">
    <property type="entry name" value="Xan_ur_permease"/>
</dbReference>
<dbReference type="Pfam" id="PF00860">
    <property type="entry name" value="Xan_ur_permease"/>
    <property type="match status" value="1"/>
</dbReference>
<comment type="similarity">
    <text evidence="2">Belongs to the nucleobase:cation symporter-2 (NCS2) (TC 2.A.40) family.</text>
</comment>
<dbReference type="GO" id="GO:0042907">
    <property type="term" value="F:xanthine transmembrane transporter activity"/>
    <property type="evidence" value="ECO:0007669"/>
    <property type="project" value="TreeGrafter"/>
</dbReference>
<feature type="transmembrane region" description="Helical" evidence="7">
    <location>
        <begin position="156"/>
        <end position="176"/>
    </location>
</feature>
<reference evidence="8 9" key="1">
    <citation type="submission" date="2019-08" db="EMBL/GenBank/DDBJ databases">
        <authorList>
            <person name="Chang H.C."/>
            <person name="Mun S.Y."/>
        </authorList>
    </citation>
    <scope>NUCLEOTIDE SEQUENCE [LARGE SCALE GENOMIC DNA]</scope>
    <source>
        <strain evidence="8 9">SK</strain>
    </source>
</reference>
<dbReference type="InterPro" id="IPR006043">
    <property type="entry name" value="NCS2"/>
</dbReference>
<sequence length="420" mass="44571">MHNTNIVLGIHDRPTPLRWLGLSFQHLFAMFGSTVLVPILVGLNPGIALFSSGVGTLMHILVTKGKIPSYMSSSFAFITPMVALMQSTGYPAVAQGTIAVGIVYLITALLVSQIGTNWIDKALPPVVVGPIIMVIGLSLAGTAGQNATMNHGHYDLRFFIIAFVTLFVTIACNMLLRGFASQISILIGVVTGYLLSITLGLVDFSSIIRTPWLQAPAFEIPFIAYQPHIYWDAILGMAPIAFVTMTEHMGHIVVLNELTGEQFLKDPGLHRTLAGDGVASMVAGLIGGPAITSYGENIGVMALNKIYSIYVVIGAAILAMLFGFVGKLSAVIQSIPLPVIGGISFLLFGVIASSGLRILIDNQIDLNRNRNLMITSSILVIGIGNAFLQIGDFQFSGVAVATIVGIGLNLVLPQKAASEL</sequence>
<evidence type="ECO:0000313" key="9">
    <source>
        <dbReference type="Proteomes" id="UP000516446"/>
    </source>
</evidence>
<proteinExistence type="inferred from homology"/>
<feature type="transmembrane region" description="Helical" evidence="7">
    <location>
        <begin position="228"/>
        <end position="245"/>
    </location>
</feature>
<feature type="transmembrane region" description="Helical" evidence="7">
    <location>
        <begin position="307"/>
        <end position="325"/>
    </location>
</feature>
<evidence type="ECO:0000256" key="3">
    <source>
        <dbReference type="ARBA" id="ARBA00022448"/>
    </source>
</evidence>
<keyword evidence="9" id="KW-1185">Reference proteome</keyword>
<dbReference type="OMA" id="FMEHIGD"/>